<gene>
    <name evidence="1" type="ORF">BECKTC1821D_GA0114238_10127</name>
</gene>
<evidence type="ECO:0008006" key="2">
    <source>
        <dbReference type="Google" id="ProtNLM"/>
    </source>
</evidence>
<reference evidence="1" key="1">
    <citation type="submission" date="2019-02" db="EMBL/GenBank/DDBJ databases">
        <authorList>
            <person name="Gruber-Vodicka R. H."/>
            <person name="Seah K. B. B."/>
        </authorList>
    </citation>
    <scope>NUCLEOTIDE SEQUENCE</scope>
    <source>
        <strain evidence="1">BECK_BZ123</strain>
    </source>
</reference>
<dbReference type="EMBL" id="CAADFS010000012">
    <property type="protein sequence ID" value="VFK42341.1"/>
    <property type="molecule type" value="Genomic_DNA"/>
</dbReference>
<evidence type="ECO:0000313" key="1">
    <source>
        <dbReference type="EMBL" id="VFK42341.1"/>
    </source>
</evidence>
<name>A0A450YLB5_9GAMM</name>
<protein>
    <recommendedName>
        <fullName evidence="2">PIN domain-containing protein</fullName>
    </recommendedName>
</protein>
<dbReference type="CDD" id="cd18687">
    <property type="entry name" value="PIN_VapC-like"/>
    <property type="match status" value="1"/>
</dbReference>
<dbReference type="AlphaFoldDB" id="A0A450YLB5"/>
<dbReference type="InterPro" id="IPR029060">
    <property type="entry name" value="PIN-like_dom_sf"/>
</dbReference>
<proteinExistence type="predicted"/>
<sequence>MRLKVYVESSVISYLTARPSNDLIKAARQTITEAWWSENLRYFSVFVSELVEEEITQGHPEAAAQRLAITANIKNLSITEEAQTIAEHLISVQAVPAKSQEDALHIGIAAANGIDFLLTWNFKHINNACTKAAIRRVIEGLGYQCPELCSPEELREIS</sequence>
<dbReference type="SUPFAM" id="SSF88723">
    <property type="entry name" value="PIN domain-like"/>
    <property type="match status" value="1"/>
</dbReference>
<accession>A0A450YLB5</accession>
<organism evidence="1">
    <name type="scientific">Candidatus Kentrum sp. TC</name>
    <dbReference type="NCBI Taxonomy" id="2126339"/>
    <lineage>
        <taxon>Bacteria</taxon>
        <taxon>Pseudomonadati</taxon>
        <taxon>Pseudomonadota</taxon>
        <taxon>Gammaproteobacteria</taxon>
        <taxon>Candidatus Kentrum</taxon>
    </lineage>
</organism>